<keyword evidence="3" id="KW-1185">Reference proteome</keyword>
<proteinExistence type="predicted"/>
<dbReference type="PANTHER" id="PTHR33608:SF14">
    <property type="entry name" value="POSSIBLE CONSERVED SECRETED PROTEIN"/>
    <property type="match status" value="1"/>
</dbReference>
<gene>
    <name evidence="2" type="ORF">J2S41_006079</name>
</gene>
<comment type="caution">
    <text evidence="2">The sequence shown here is derived from an EMBL/GenBank/DDBJ whole genome shotgun (WGS) entry which is preliminary data.</text>
</comment>
<dbReference type="AlphaFoldDB" id="A0AAE3YVA7"/>
<evidence type="ECO:0000313" key="3">
    <source>
        <dbReference type="Proteomes" id="UP001183643"/>
    </source>
</evidence>
<name>A0AAE3YVA7_9ACTN</name>
<accession>A0AAE3YVA7</accession>
<dbReference type="EMBL" id="JAVDYB010000001">
    <property type="protein sequence ID" value="MDR7279301.1"/>
    <property type="molecule type" value="Genomic_DNA"/>
</dbReference>
<organism evidence="2 3">
    <name type="scientific">Catenuloplanes atrovinosus</name>
    <dbReference type="NCBI Taxonomy" id="137266"/>
    <lineage>
        <taxon>Bacteria</taxon>
        <taxon>Bacillati</taxon>
        <taxon>Actinomycetota</taxon>
        <taxon>Actinomycetes</taxon>
        <taxon>Micromonosporales</taxon>
        <taxon>Micromonosporaceae</taxon>
        <taxon>Catenuloplanes</taxon>
    </lineage>
</organism>
<feature type="domain" description="DUF58" evidence="1">
    <location>
        <begin position="223"/>
        <end position="389"/>
    </location>
</feature>
<evidence type="ECO:0000259" key="1">
    <source>
        <dbReference type="Pfam" id="PF01882"/>
    </source>
</evidence>
<dbReference type="PANTHER" id="PTHR33608">
    <property type="entry name" value="BLL2464 PROTEIN"/>
    <property type="match status" value="1"/>
</dbReference>
<dbReference type="Pfam" id="PF01882">
    <property type="entry name" value="DUF58"/>
    <property type="match status" value="1"/>
</dbReference>
<sequence>MSGLRPAVPPAVAEPPAAAPEAEGVAAWAPTRALSRALLLAGLLLIAGVGLARTDLVLLATPFLIGTAVSLRHRPSAAPDLAVTVDATNRVESGDVVAELEVINPDRVRYDVVLTRVRRSHWLRVAAADRPHGLPVDAGTAGVIALEGEALRWGRHDLGPVAAVAAACDGLFTSAPVVLRAARIAVYPRTEPFQAVDAMPNAAGLVGNHRSRRPGQAGELAGVRQFGPGDRLRRIDWRVSLRTGALHVAATLSDRDAEVALLLDVTAETGNSGGVHGGASVLDTTVRAAAAIAEHYLHRGDRVSLLEYGPAARRLRAAAGRRQYLTVLEWLLEVRPQGSVDGAADPVAAHLVSSNALLVVLTPLLEPSSAEMLARLARSGRYVVAVDTLPPTGLTVRSGGPWTDTALRLWRMERENTMGRLREHGVPVVSWAGAGSLDLVLRDIARFAGAPRAGLR</sequence>
<dbReference type="Proteomes" id="UP001183643">
    <property type="component" value="Unassembled WGS sequence"/>
</dbReference>
<evidence type="ECO:0000313" key="2">
    <source>
        <dbReference type="EMBL" id="MDR7279301.1"/>
    </source>
</evidence>
<protein>
    <submittedName>
        <fullName evidence="2">Uncharacterized protein (DUF58 family)</fullName>
    </submittedName>
</protein>
<dbReference type="InterPro" id="IPR002881">
    <property type="entry name" value="DUF58"/>
</dbReference>
<reference evidence="2" key="1">
    <citation type="submission" date="2023-07" db="EMBL/GenBank/DDBJ databases">
        <title>Sequencing the genomes of 1000 actinobacteria strains.</title>
        <authorList>
            <person name="Klenk H.-P."/>
        </authorList>
    </citation>
    <scope>NUCLEOTIDE SEQUENCE</scope>
    <source>
        <strain evidence="2">DSM 44707</strain>
    </source>
</reference>